<dbReference type="PROSITE" id="PS50090">
    <property type="entry name" value="MYB_LIKE"/>
    <property type="match status" value="2"/>
</dbReference>
<dbReference type="InterPro" id="IPR001005">
    <property type="entry name" value="SANT/Myb"/>
</dbReference>
<dbReference type="InterPro" id="IPR017930">
    <property type="entry name" value="Myb_dom"/>
</dbReference>
<keyword evidence="7" id="KW-1185">Reference proteome</keyword>
<evidence type="ECO:0000256" key="2">
    <source>
        <dbReference type="ARBA" id="ARBA00023242"/>
    </source>
</evidence>
<evidence type="ECO:0000259" key="4">
    <source>
        <dbReference type="PROSITE" id="PS50090"/>
    </source>
</evidence>
<feature type="compositionally biased region" description="Basic and acidic residues" evidence="3">
    <location>
        <begin position="146"/>
        <end position="175"/>
    </location>
</feature>
<keyword evidence="2" id="KW-0539">Nucleus</keyword>
<protein>
    <submittedName>
        <fullName evidence="6">Uncharacterized protein</fullName>
    </submittedName>
</protein>
<feature type="compositionally biased region" description="Basic residues" evidence="3">
    <location>
        <begin position="46"/>
        <end position="55"/>
    </location>
</feature>
<evidence type="ECO:0000313" key="7">
    <source>
        <dbReference type="Proteomes" id="UP000326396"/>
    </source>
</evidence>
<dbReference type="OrthoDB" id="39591at2759"/>
<evidence type="ECO:0000256" key="3">
    <source>
        <dbReference type="SAM" id="MobiDB-lite"/>
    </source>
</evidence>
<organism evidence="6 7">
    <name type="scientific">Mikania micrantha</name>
    <name type="common">bitter vine</name>
    <dbReference type="NCBI Taxonomy" id="192012"/>
    <lineage>
        <taxon>Eukaryota</taxon>
        <taxon>Viridiplantae</taxon>
        <taxon>Streptophyta</taxon>
        <taxon>Embryophyta</taxon>
        <taxon>Tracheophyta</taxon>
        <taxon>Spermatophyta</taxon>
        <taxon>Magnoliopsida</taxon>
        <taxon>eudicotyledons</taxon>
        <taxon>Gunneridae</taxon>
        <taxon>Pentapetalae</taxon>
        <taxon>asterids</taxon>
        <taxon>campanulids</taxon>
        <taxon>Asterales</taxon>
        <taxon>Asteraceae</taxon>
        <taxon>Asteroideae</taxon>
        <taxon>Heliantheae alliance</taxon>
        <taxon>Eupatorieae</taxon>
        <taxon>Mikania</taxon>
    </lineage>
</organism>
<dbReference type="PANTHER" id="PTHR47430">
    <property type="entry name" value="GB|AAC33480.1"/>
    <property type="match status" value="1"/>
</dbReference>
<feature type="domain" description="HTH myb-type" evidence="5">
    <location>
        <begin position="308"/>
        <end position="355"/>
    </location>
</feature>
<reference evidence="6 7" key="1">
    <citation type="submission" date="2019-05" db="EMBL/GenBank/DDBJ databases">
        <title>Mikania micrantha, genome provides insights into the molecular mechanism of rapid growth.</title>
        <authorList>
            <person name="Liu B."/>
        </authorList>
    </citation>
    <scope>NUCLEOTIDE SEQUENCE [LARGE SCALE GENOMIC DNA]</scope>
    <source>
        <strain evidence="6">NLD-2019</strain>
        <tissue evidence="6">Leaf</tissue>
    </source>
</reference>
<feature type="domain" description="Myb-like" evidence="4">
    <location>
        <begin position="309"/>
        <end position="351"/>
    </location>
</feature>
<evidence type="ECO:0000259" key="5">
    <source>
        <dbReference type="PROSITE" id="PS51294"/>
    </source>
</evidence>
<evidence type="ECO:0000256" key="1">
    <source>
        <dbReference type="ARBA" id="ARBA00004123"/>
    </source>
</evidence>
<dbReference type="CDD" id="cd00167">
    <property type="entry name" value="SANT"/>
    <property type="match status" value="1"/>
</dbReference>
<dbReference type="EMBL" id="SZYD01000017">
    <property type="protein sequence ID" value="KAD3066832.1"/>
    <property type="molecule type" value="Genomic_DNA"/>
</dbReference>
<feature type="compositionally biased region" description="Basic and acidic residues" evidence="3">
    <location>
        <begin position="96"/>
        <end position="108"/>
    </location>
</feature>
<sequence length="517" mass="59937">MGKTVEYVDGRPVKMKKKLKKNKNMNEDLLPLGDGNSHAETDGDHVKKKKKKRKSELKDGETDGDQSKLIEDGDEGHGNLANDNFQKKNKRKRKSSEKAQIKENKVDQNDGTDAEEEGDPKPKKKKTDVVKGAEISMKNHKKKKKIDGENFDTEKIEESTLKTRDMEENSLEKQKVKGKVKKKTIKSVENNKEKSKAKSKSKRVSFSGHVEFFPILETERDKLATKADGLLRGKRFTPEEDEIIKQAVLDYIAAKGLEDEVGLKMVLNCRSHKGVKQCWKEIGLCLPYRPYVAIYFRAHNLFERGEARSWKPEEIELLKELQKKYGNDWKKLAQEFGRHRIHVKDTWRKIRPENLKLGKWSQEEYQSLYDLVNLDLQMKIHSEDNKNLKHGMLRDNIPWTAISEKLTTRNVSTCCEKWYSQLTSSLVAEKKWSDADDYRMIGALCEIDAACVEDVDWDNVLEHRPGEICLKRWNQMVKHIGDYASKSFGERVDILAKRYCPDLAEIREVWDNKPVYP</sequence>
<feature type="domain" description="Myb-like" evidence="4">
    <location>
        <begin position="352"/>
        <end position="422"/>
    </location>
</feature>
<dbReference type="InterPro" id="IPR009057">
    <property type="entry name" value="Homeodomain-like_sf"/>
</dbReference>
<proteinExistence type="predicted"/>
<feature type="compositionally biased region" description="Basic residues" evidence="3">
    <location>
        <begin position="176"/>
        <end position="185"/>
    </location>
</feature>
<accession>A0A5N6LZA0</accession>
<evidence type="ECO:0000313" key="6">
    <source>
        <dbReference type="EMBL" id="KAD3066832.1"/>
    </source>
</evidence>
<dbReference type="SUPFAM" id="SSF46689">
    <property type="entry name" value="Homeodomain-like"/>
    <property type="match status" value="2"/>
</dbReference>
<name>A0A5N6LZA0_9ASTR</name>
<comment type="subcellular location">
    <subcellularLocation>
        <location evidence="1">Nucleus</location>
    </subcellularLocation>
</comment>
<comment type="caution">
    <text evidence="6">The sequence shown here is derived from an EMBL/GenBank/DDBJ whole genome shotgun (WGS) entry which is preliminary data.</text>
</comment>
<dbReference type="AlphaFoldDB" id="A0A5N6LZA0"/>
<dbReference type="GO" id="GO:0005634">
    <property type="term" value="C:nucleus"/>
    <property type="evidence" value="ECO:0007669"/>
    <property type="project" value="UniProtKB-SubCell"/>
</dbReference>
<dbReference type="SMART" id="SM00717">
    <property type="entry name" value="SANT"/>
    <property type="match status" value="3"/>
</dbReference>
<feature type="region of interest" description="Disordered" evidence="3">
    <location>
        <begin position="16"/>
        <end position="202"/>
    </location>
</feature>
<dbReference type="PANTHER" id="PTHR47430:SF5">
    <property type="entry name" value="SANT_MYB DOMAIN, HOMEODOMAIN-LIKE PROTEIN-RELATED"/>
    <property type="match status" value="1"/>
</dbReference>
<gene>
    <name evidence="6" type="ORF">E3N88_34712</name>
</gene>
<dbReference type="Gene3D" id="1.10.10.60">
    <property type="entry name" value="Homeodomain-like"/>
    <property type="match status" value="2"/>
</dbReference>
<dbReference type="Pfam" id="PF13921">
    <property type="entry name" value="Myb_DNA-bind_6"/>
    <property type="match status" value="1"/>
</dbReference>
<dbReference type="PROSITE" id="PS51294">
    <property type="entry name" value="HTH_MYB"/>
    <property type="match status" value="1"/>
</dbReference>
<feature type="compositionally biased region" description="Basic and acidic residues" evidence="3">
    <location>
        <begin position="56"/>
        <end position="77"/>
    </location>
</feature>
<dbReference type="Proteomes" id="UP000326396">
    <property type="component" value="Linkage Group LG7"/>
</dbReference>